<evidence type="ECO:0000313" key="3">
    <source>
        <dbReference type="Proteomes" id="UP000533476"/>
    </source>
</evidence>
<dbReference type="Pfam" id="PF13302">
    <property type="entry name" value="Acetyltransf_3"/>
    <property type="match status" value="1"/>
</dbReference>
<feature type="domain" description="N-acetyltransferase" evidence="1">
    <location>
        <begin position="26"/>
        <end position="190"/>
    </location>
</feature>
<dbReference type="EMBL" id="JABBVZ010000063">
    <property type="protein sequence ID" value="NMP23704.1"/>
    <property type="molecule type" value="Genomic_DNA"/>
</dbReference>
<dbReference type="GO" id="GO:0016747">
    <property type="term" value="F:acyltransferase activity, transferring groups other than amino-acyl groups"/>
    <property type="evidence" value="ECO:0007669"/>
    <property type="project" value="InterPro"/>
</dbReference>
<name>A0A7Y0Q4Y7_9FIRM</name>
<comment type="caution">
    <text evidence="2">The sequence shown here is derived from an EMBL/GenBank/DDBJ whole genome shotgun (WGS) entry which is preliminary data.</text>
</comment>
<dbReference type="SUPFAM" id="SSF55729">
    <property type="entry name" value="Acyl-CoA N-acyltransferases (Nat)"/>
    <property type="match status" value="1"/>
</dbReference>
<dbReference type="PANTHER" id="PTHR43415">
    <property type="entry name" value="SPERMIDINE N(1)-ACETYLTRANSFERASE"/>
    <property type="match status" value="1"/>
</dbReference>
<dbReference type="PANTHER" id="PTHR43415:SF3">
    <property type="entry name" value="GNAT-FAMILY ACETYLTRANSFERASE"/>
    <property type="match status" value="1"/>
</dbReference>
<keyword evidence="3" id="KW-1185">Reference proteome</keyword>
<dbReference type="InterPro" id="IPR016181">
    <property type="entry name" value="Acyl_CoA_acyltransferase"/>
</dbReference>
<dbReference type="AlphaFoldDB" id="A0A7Y0Q4Y7"/>
<dbReference type="RefSeq" id="WP_169101212.1">
    <property type="nucleotide sequence ID" value="NZ_JABBVZ010000063.1"/>
</dbReference>
<sequence>MYPVGEFETARLWLRQPVEADIPSRVEIPRDAEENRMYGGDGTPKTFSPEEVRQRLTALTSQNSEVSRSWVLAAKIWPDGLAVSQPKGRYIGQITIFAIDPDHRNARLRMGIYDRRFWSQGYGREAVRRILQHAFDDLHLHRMALRVAAYNLRAIRSYESCGFVVEGRERESLWMDEHWWDDVIMGVLDSEFQQNGPV</sequence>
<dbReference type="InterPro" id="IPR000182">
    <property type="entry name" value="GNAT_dom"/>
</dbReference>
<dbReference type="Gene3D" id="3.40.630.30">
    <property type="match status" value="1"/>
</dbReference>
<evidence type="ECO:0000259" key="1">
    <source>
        <dbReference type="PROSITE" id="PS51186"/>
    </source>
</evidence>
<evidence type="ECO:0000313" key="2">
    <source>
        <dbReference type="EMBL" id="NMP23704.1"/>
    </source>
</evidence>
<reference evidence="2 3" key="1">
    <citation type="submission" date="2020-04" db="EMBL/GenBank/DDBJ databases">
        <authorList>
            <person name="Zhang R."/>
            <person name="Schippers A."/>
        </authorList>
    </citation>
    <scope>NUCLEOTIDE SEQUENCE [LARGE SCALE GENOMIC DNA]</scope>
    <source>
        <strain evidence="2 3">DSM 109850</strain>
    </source>
</reference>
<gene>
    <name evidence="2" type="ORF">HIJ39_15275</name>
</gene>
<organism evidence="2 3">
    <name type="scientific">Sulfobacillus harzensis</name>
    <dbReference type="NCBI Taxonomy" id="2729629"/>
    <lineage>
        <taxon>Bacteria</taxon>
        <taxon>Bacillati</taxon>
        <taxon>Bacillota</taxon>
        <taxon>Clostridia</taxon>
        <taxon>Eubacteriales</taxon>
        <taxon>Clostridiales Family XVII. Incertae Sedis</taxon>
        <taxon>Sulfobacillus</taxon>
    </lineage>
</organism>
<dbReference type="Proteomes" id="UP000533476">
    <property type="component" value="Unassembled WGS sequence"/>
</dbReference>
<proteinExistence type="predicted"/>
<keyword evidence="2" id="KW-0808">Transferase</keyword>
<protein>
    <submittedName>
        <fullName evidence="2">GNAT family N-acetyltransferase</fullName>
    </submittedName>
</protein>
<dbReference type="PROSITE" id="PS51186">
    <property type="entry name" value="GNAT"/>
    <property type="match status" value="1"/>
</dbReference>
<accession>A0A7Y0Q4Y7</accession>